<dbReference type="AlphaFoldDB" id="A0A4Q9PUG4"/>
<organism evidence="1 2">
    <name type="scientific">Dichomitus squalens</name>
    <dbReference type="NCBI Taxonomy" id="114155"/>
    <lineage>
        <taxon>Eukaryota</taxon>
        <taxon>Fungi</taxon>
        <taxon>Dikarya</taxon>
        <taxon>Basidiomycota</taxon>
        <taxon>Agaricomycotina</taxon>
        <taxon>Agaricomycetes</taxon>
        <taxon>Polyporales</taxon>
        <taxon>Polyporaceae</taxon>
        <taxon>Dichomitus</taxon>
    </lineage>
</organism>
<reference evidence="1 2" key="1">
    <citation type="submission" date="2019-01" db="EMBL/GenBank/DDBJ databases">
        <title>Draft genome sequences of three monokaryotic isolates of the white-rot basidiomycete fungus Dichomitus squalens.</title>
        <authorList>
            <consortium name="DOE Joint Genome Institute"/>
            <person name="Lopez S.C."/>
            <person name="Andreopoulos B."/>
            <person name="Pangilinan J."/>
            <person name="Lipzen A."/>
            <person name="Riley R."/>
            <person name="Ahrendt S."/>
            <person name="Ng V."/>
            <person name="Barry K."/>
            <person name="Daum C."/>
            <person name="Grigoriev I.V."/>
            <person name="Hilden K.S."/>
            <person name="Makela M.R."/>
            <person name="de Vries R.P."/>
        </authorList>
    </citation>
    <scope>NUCLEOTIDE SEQUENCE [LARGE SCALE GENOMIC DNA]</scope>
    <source>
        <strain evidence="1 2">CBS 464.89</strain>
    </source>
</reference>
<keyword evidence="2" id="KW-1185">Reference proteome</keyword>
<gene>
    <name evidence="1" type="ORF">BD310DRAFT_498671</name>
</gene>
<accession>A0A4Q9PUG4</accession>
<name>A0A4Q9PUG4_9APHY</name>
<proteinExistence type="predicted"/>
<sequence>MAGIESRGLGRQRQSGGRGLVRTTWGGYFARSNLLNTESCDRLPRMHMCLTSNKMSERAISLRCSMLCCGTAWYMNADELYVSEKYLAVGRTTSQARMALHPVPG</sequence>
<dbReference type="Proteomes" id="UP000292082">
    <property type="component" value="Unassembled WGS sequence"/>
</dbReference>
<evidence type="ECO:0000313" key="1">
    <source>
        <dbReference type="EMBL" id="TBU58153.1"/>
    </source>
</evidence>
<evidence type="ECO:0000313" key="2">
    <source>
        <dbReference type="Proteomes" id="UP000292082"/>
    </source>
</evidence>
<dbReference type="EMBL" id="ML145128">
    <property type="protein sequence ID" value="TBU58153.1"/>
    <property type="molecule type" value="Genomic_DNA"/>
</dbReference>
<protein>
    <submittedName>
        <fullName evidence="1">Uncharacterized protein</fullName>
    </submittedName>
</protein>